<dbReference type="SUPFAM" id="SSF53448">
    <property type="entry name" value="Nucleotide-diphospho-sugar transferases"/>
    <property type="match status" value="1"/>
</dbReference>
<accession>Q3MAI0</accession>
<dbReference type="Gene3D" id="3.90.550.10">
    <property type="entry name" value="Spore Coat Polysaccharide Biosynthesis Protein SpsA, Chain A"/>
    <property type="match status" value="1"/>
</dbReference>
<dbReference type="Gene3D" id="3.40.50.11380">
    <property type="match status" value="1"/>
</dbReference>
<dbReference type="CAZy" id="GT2">
    <property type="family name" value="Glycosyltransferase Family 2"/>
</dbReference>
<keyword evidence="3 8" id="KW-0808">Transferase</keyword>
<dbReference type="eggNOG" id="COG1216">
    <property type="taxonomic scope" value="Bacteria"/>
</dbReference>
<keyword evidence="5" id="KW-0802">TPR repeat</keyword>
<dbReference type="InterPro" id="IPR029489">
    <property type="entry name" value="OGT/SEC/SPY_C"/>
</dbReference>
<dbReference type="Proteomes" id="UP000002533">
    <property type="component" value="Chromosome"/>
</dbReference>
<dbReference type="InterPro" id="IPR029044">
    <property type="entry name" value="Nucleotide-diphossugar_trans"/>
</dbReference>
<name>Q3MAI0_TRIV2</name>
<evidence type="ECO:0000256" key="3">
    <source>
        <dbReference type="ARBA" id="ARBA00022679"/>
    </source>
</evidence>
<dbReference type="GeneID" id="58725075"/>
<dbReference type="PANTHER" id="PTHR44835">
    <property type="entry name" value="UDP-N-ACETYLGLUCOSAMINE--PEPTIDE N-ACETYLGLUCOSAMINYLTRANSFERASE SPINDLY-RELATED"/>
    <property type="match status" value="1"/>
</dbReference>
<dbReference type="Gene3D" id="3.40.50.2000">
    <property type="entry name" value="Glycogen Phosphorylase B"/>
    <property type="match status" value="1"/>
</dbReference>
<evidence type="ECO:0000313" key="8">
    <source>
        <dbReference type="EMBL" id="ABA22006.1"/>
    </source>
</evidence>
<dbReference type="SUPFAM" id="SSF53756">
    <property type="entry name" value="UDP-Glycosyltransferase/glycogen phosphorylase"/>
    <property type="match status" value="1"/>
</dbReference>
<feature type="domain" description="O-GlcNAc transferase C-terminal" evidence="7">
    <location>
        <begin position="643"/>
        <end position="853"/>
    </location>
</feature>
<proteinExistence type="predicted"/>
<evidence type="ECO:0000256" key="5">
    <source>
        <dbReference type="ARBA" id="ARBA00022803"/>
    </source>
</evidence>
<dbReference type="CDD" id="cd01635">
    <property type="entry name" value="Glycosyltransferase_GTB-type"/>
    <property type="match status" value="1"/>
</dbReference>
<evidence type="ECO:0000256" key="1">
    <source>
        <dbReference type="ARBA" id="ARBA00004922"/>
    </source>
</evidence>
<protein>
    <submittedName>
        <fullName evidence="8">Glycosyl transferase, family 2</fullName>
    </submittedName>
</protein>
<dbReference type="InterPro" id="IPR001173">
    <property type="entry name" value="Glyco_trans_2-like"/>
</dbReference>
<gene>
    <name evidence="8" type="ordered locus">Ava_2388</name>
</gene>
<dbReference type="InterPro" id="IPR051939">
    <property type="entry name" value="Glycosyltr_41/O-GlcNAc_trsf"/>
</dbReference>
<dbReference type="HOGENOM" id="CLU_005605_0_0_3"/>
<dbReference type="EMBL" id="CP000117">
    <property type="protein sequence ID" value="ABA22006.1"/>
    <property type="molecule type" value="Genomic_DNA"/>
</dbReference>
<keyword evidence="2" id="KW-0328">Glycosyltransferase</keyword>
<dbReference type="PANTHER" id="PTHR44835:SF1">
    <property type="entry name" value="PROTEIN O-GLCNAC TRANSFERASE"/>
    <property type="match status" value="1"/>
</dbReference>
<dbReference type="STRING" id="240292.Ava_2388"/>
<dbReference type="Pfam" id="PF13844">
    <property type="entry name" value="Glyco_transf_41"/>
    <property type="match status" value="1"/>
</dbReference>
<organism evidence="8 9">
    <name type="scientific">Trichormus variabilis (strain ATCC 29413 / PCC 7937)</name>
    <name type="common">Anabaena variabilis</name>
    <dbReference type="NCBI Taxonomy" id="240292"/>
    <lineage>
        <taxon>Bacteria</taxon>
        <taxon>Bacillati</taxon>
        <taxon>Cyanobacteriota</taxon>
        <taxon>Cyanophyceae</taxon>
        <taxon>Nostocales</taxon>
        <taxon>Nostocaceae</taxon>
        <taxon>Trichormus</taxon>
    </lineage>
</organism>
<feature type="domain" description="Glycosyltransferase 2-like" evidence="6">
    <location>
        <begin position="14"/>
        <end position="140"/>
    </location>
</feature>
<dbReference type="KEGG" id="ava:Ava_2388"/>
<evidence type="ECO:0000313" key="9">
    <source>
        <dbReference type="Proteomes" id="UP000002533"/>
    </source>
</evidence>
<dbReference type="GO" id="GO:0016757">
    <property type="term" value="F:glycosyltransferase activity"/>
    <property type="evidence" value="ECO:0007669"/>
    <property type="project" value="UniProtKB-KW"/>
</dbReference>
<evidence type="ECO:0000256" key="4">
    <source>
        <dbReference type="ARBA" id="ARBA00022737"/>
    </source>
</evidence>
<keyword evidence="4" id="KW-0677">Repeat</keyword>
<evidence type="ECO:0000259" key="6">
    <source>
        <dbReference type="Pfam" id="PF00535"/>
    </source>
</evidence>
<dbReference type="RefSeq" id="WP_011319172.1">
    <property type="nucleotide sequence ID" value="NC_007413.1"/>
</dbReference>
<reference evidence="9" key="1">
    <citation type="journal article" date="2014" name="Stand. Genomic Sci.">
        <title>Complete genome sequence of Anabaena variabilis ATCC 29413.</title>
        <authorList>
            <person name="Thiel T."/>
            <person name="Pratte B.S."/>
            <person name="Zhong J."/>
            <person name="Goodwin L."/>
            <person name="Copeland A."/>
            <person name="Lucas S."/>
            <person name="Han C."/>
            <person name="Pitluck S."/>
            <person name="Land M.L."/>
            <person name="Kyrpides N.C."/>
            <person name="Woyke T."/>
        </authorList>
    </citation>
    <scope>NUCLEOTIDE SEQUENCE [LARGE SCALE GENOMIC DNA]</scope>
    <source>
        <strain evidence="9">ATCC 29413 / PCC 7937</strain>
    </source>
</reference>
<dbReference type="eggNOG" id="COG3914">
    <property type="taxonomic scope" value="Bacteria"/>
</dbReference>
<dbReference type="AlphaFoldDB" id="Q3MAI0"/>
<sequence length="1007" mass="115691">MMKNIIANDEPLVSVCIPTYNGEFFIDLALQSIDSQTYNNIELIISDDDSEDKIIEKINIFREKSKKKIYLFTHERLGLVNNWNFCISQTQGKYIKFLFQDDILEPNAIREMVTLAEQDEEIGLVFSPRKLFSVYKDVTYNPKSLEYHEAKDIHKYWSNLKRIQLGKELLEDPNILDAPINKIGEPTTVLIKKEAFEKVGLFNPELCQIVDLEMWLRIMSRYKIGFIDQYLSQFRIHHQQQTHRNASLKDVIFLDYQKLFYFIANDSRYPGFTRQMAACKYAILSRDNAELNRLQKQTAEQWLSLPDEKLAEMYAGLFGKIHKILLRNSINDKSLTKKDGILFNEIFISQELNRPKAIQNLLAAMLFGDFNQLLLSSNFSQVPEWLLYDYLQFLLSPQGYFKALGDSKKYHEYLEKCTYSLHEYIFKELGSSSSYQITNYFTQIANFTHIYFNDNNLKDIYVKRAEIIECYLKLNGNKIDYKFVERPVNIKRIRLGILASHFRPSAETFACLPVYEHISRDFEVILYSLTETSHRLEQYCQRSANSFKLLPQELSAQVSTIRADDLDILFIATNVTAVTNQICLLAIHRLARIQVTSGASVVTTGMRNIDYYISGTLTDPSPIAQDHYQEKLIKLEGTAHCFSYGTEEGKLTILVKRNSLGIPENAVVFISGANYFKIVPELVATWANIISRVPNSVLVLLPFGPNWSNAYPKANFIDHLNSIFSQHGLATERLIVLDIQPIPDREDMKEYYKIADVYLDSYPFAGTTSLIEPLQVNLPVIARQGNCFRSAMGAAIIQTLNIPDLVADSEESYIELAVALGTNSELRRQKSDQIREKMQDNPSFLDSRSYASKIESLFKELFNNYLADTLSQNLRLEDINLIIFPDWSQPEELISLEVKQVIKTVVTSPNGGKTMLMVNITNVAVDHVELLLSSITNNLLTQEGLDVTERLEIALVESLGDVQWKALLSRLHGRVVLEHENQDAIRQAKAEALLTYELETFTQVREE</sequence>
<evidence type="ECO:0000256" key="2">
    <source>
        <dbReference type="ARBA" id="ARBA00022676"/>
    </source>
</evidence>
<dbReference type="Pfam" id="PF00535">
    <property type="entry name" value="Glycos_transf_2"/>
    <property type="match status" value="1"/>
</dbReference>
<dbReference type="CAZy" id="GT41">
    <property type="family name" value="Glycosyltransferase Family 41"/>
</dbReference>
<comment type="pathway">
    <text evidence="1">Protein modification; protein glycosylation.</text>
</comment>
<evidence type="ECO:0000259" key="7">
    <source>
        <dbReference type="Pfam" id="PF13844"/>
    </source>
</evidence>